<accession>A0AAP0IEL9</accession>
<name>A0AAP0IEL9_9MAGN</name>
<evidence type="ECO:0000256" key="1">
    <source>
        <dbReference type="SAM" id="MobiDB-lite"/>
    </source>
</evidence>
<sequence length="135" mass="15689">MVMQVMECVQECQQICNEVRKIYVSLPALKDVQTSFDQYIASLQRKTDEEELCSTHPTFNSEEDVNVDTLTNLVVKEDTQLEDYLIETSEECEVFQIEPEIVITLNKGEDEMKMDINSDKPEKPEIESEKTNLWC</sequence>
<organism evidence="2 3">
    <name type="scientific">Stephania yunnanensis</name>
    <dbReference type="NCBI Taxonomy" id="152371"/>
    <lineage>
        <taxon>Eukaryota</taxon>
        <taxon>Viridiplantae</taxon>
        <taxon>Streptophyta</taxon>
        <taxon>Embryophyta</taxon>
        <taxon>Tracheophyta</taxon>
        <taxon>Spermatophyta</taxon>
        <taxon>Magnoliopsida</taxon>
        <taxon>Ranunculales</taxon>
        <taxon>Menispermaceae</taxon>
        <taxon>Menispermoideae</taxon>
        <taxon>Cissampelideae</taxon>
        <taxon>Stephania</taxon>
    </lineage>
</organism>
<dbReference type="AlphaFoldDB" id="A0AAP0IEL9"/>
<dbReference type="EMBL" id="JBBNAF010000009">
    <property type="protein sequence ID" value="KAK9114089.1"/>
    <property type="molecule type" value="Genomic_DNA"/>
</dbReference>
<dbReference type="Proteomes" id="UP001420932">
    <property type="component" value="Unassembled WGS sequence"/>
</dbReference>
<gene>
    <name evidence="2" type="ORF">Syun_020886</name>
</gene>
<reference evidence="2 3" key="1">
    <citation type="submission" date="2024-01" db="EMBL/GenBank/DDBJ databases">
        <title>Genome assemblies of Stephania.</title>
        <authorList>
            <person name="Yang L."/>
        </authorList>
    </citation>
    <scope>NUCLEOTIDE SEQUENCE [LARGE SCALE GENOMIC DNA]</scope>
    <source>
        <strain evidence="2">YNDBR</strain>
        <tissue evidence="2">Leaf</tissue>
    </source>
</reference>
<comment type="caution">
    <text evidence="2">The sequence shown here is derived from an EMBL/GenBank/DDBJ whole genome shotgun (WGS) entry which is preliminary data.</text>
</comment>
<evidence type="ECO:0000313" key="2">
    <source>
        <dbReference type="EMBL" id="KAK9114089.1"/>
    </source>
</evidence>
<protein>
    <submittedName>
        <fullName evidence="2">Uncharacterized protein</fullName>
    </submittedName>
</protein>
<evidence type="ECO:0000313" key="3">
    <source>
        <dbReference type="Proteomes" id="UP001420932"/>
    </source>
</evidence>
<feature type="region of interest" description="Disordered" evidence="1">
    <location>
        <begin position="116"/>
        <end position="135"/>
    </location>
</feature>
<keyword evidence="3" id="KW-1185">Reference proteome</keyword>
<proteinExistence type="predicted"/>